<dbReference type="PROSITE" id="PS00710">
    <property type="entry name" value="PGM_PMM"/>
    <property type="match status" value="1"/>
</dbReference>
<dbReference type="Pfam" id="PF02880">
    <property type="entry name" value="PGM_PMM_III"/>
    <property type="match status" value="1"/>
</dbReference>
<evidence type="ECO:0000313" key="13">
    <source>
        <dbReference type="Proteomes" id="UP000885826"/>
    </source>
</evidence>
<dbReference type="InterPro" id="IPR036900">
    <property type="entry name" value="A-D-PHexomutase_C_sf"/>
</dbReference>
<name>A0A9C9ENY9_UNCW3</name>
<feature type="domain" description="Alpha-D-phosphohexomutase C-terminal" evidence="8">
    <location>
        <begin position="367"/>
        <end position="440"/>
    </location>
</feature>
<organism evidence="12 13">
    <name type="scientific">candidate division WOR-3 bacterium</name>
    <dbReference type="NCBI Taxonomy" id="2052148"/>
    <lineage>
        <taxon>Bacteria</taxon>
        <taxon>Bacteria division WOR-3</taxon>
    </lineage>
</organism>
<comment type="cofactor">
    <cofactor evidence="1">
        <name>Mg(2+)</name>
        <dbReference type="ChEBI" id="CHEBI:18420"/>
    </cofactor>
</comment>
<dbReference type="PANTHER" id="PTHR43771">
    <property type="entry name" value="PHOSPHOMANNOMUTASE"/>
    <property type="match status" value="1"/>
</dbReference>
<feature type="domain" description="Alpha-D-phosphohexomutase alpha/beta/alpha" evidence="9">
    <location>
        <begin position="6"/>
        <end position="136"/>
    </location>
</feature>
<proteinExistence type="inferred from homology"/>
<keyword evidence="6" id="KW-0413">Isomerase</keyword>
<evidence type="ECO:0000259" key="11">
    <source>
        <dbReference type="Pfam" id="PF02880"/>
    </source>
</evidence>
<evidence type="ECO:0000256" key="6">
    <source>
        <dbReference type="ARBA" id="ARBA00023235"/>
    </source>
</evidence>
<evidence type="ECO:0000259" key="8">
    <source>
        <dbReference type="Pfam" id="PF00408"/>
    </source>
</evidence>
<evidence type="ECO:0000259" key="9">
    <source>
        <dbReference type="Pfam" id="PF02878"/>
    </source>
</evidence>
<comment type="caution">
    <text evidence="12">The sequence shown here is derived from an EMBL/GenBank/DDBJ whole genome shotgun (WGS) entry which is preliminary data.</text>
</comment>
<sequence length="446" mass="50505">MINPTIFREYDIRGIAETDLTDENVYLCGRGFGSYYISQGTKKVIIGRDVRLSSPRITEALQKGLNDSGCEVIEIGEVPTPILYFALYYYNIGSGIMITASHNPKEFNGFKICLNKSTIYGEELQKLRGIIEEKKFSSGKGSVEKRNIIPAYIDHVTQQVKIKRKLKVIFDTGNGTCGPIIEQMMKRMPVEYDILFKEPDGNFPNHLPDPTVVKHISKLIEAVKKNEVDCGIGFDGDGDRIGVIDENGEIVWGDILLAIYAESVLKIIPGAKIIFEVKCSKGLIERIEELGGTPLMYKTGHSLIKAKMKLENSPLAGEMSGHIFFADKYYGFDDALYACLRLLEILGDNEKLSALANKVPKYYSTPEIRIETTDEKKFEIVERFKESFKKTYKVIDIDGVRIDFSDGWGLIRPSNTQPVLVLRFEAKTEKRLEEIKRLFFDKLEKM</sequence>
<gene>
    <name evidence="12" type="ORF">ENI34_09345</name>
</gene>
<keyword evidence="5 7" id="KW-0460">Magnesium</keyword>
<evidence type="ECO:0000256" key="7">
    <source>
        <dbReference type="RuleBase" id="RU004326"/>
    </source>
</evidence>
<evidence type="ECO:0000256" key="5">
    <source>
        <dbReference type="ARBA" id="ARBA00022842"/>
    </source>
</evidence>
<dbReference type="InterPro" id="IPR016055">
    <property type="entry name" value="A-D-PHexomutase_a/b/a-I/II/III"/>
</dbReference>
<dbReference type="Gene3D" id="3.40.120.10">
    <property type="entry name" value="Alpha-D-Glucose-1,6-Bisphosphate, subunit A, domain 3"/>
    <property type="match status" value="3"/>
</dbReference>
<dbReference type="Pfam" id="PF02878">
    <property type="entry name" value="PGM_PMM_I"/>
    <property type="match status" value="1"/>
</dbReference>
<dbReference type="InterPro" id="IPR005845">
    <property type="entry name" value="A-D-PHexomutase_a/b/a-II"/>
</dbReference>
<evidence type="ECO:0000259" key="10">
    <source>
        <dbReference type="Pfam" id="PF02879"/>
    </source>
</evidence>
<evidence type="ECO:0000256" key="2">
    <source>
        <dbReference type="ARBA" id="ARBA00010231"/>
    </source>
</evidence>
<reference evidence="12" key="1">
    <citation type="journal article" date="2020" name="mSystems">
        <title>Genome- and Community-Level Interaction Insights into Carbon Utilization and Element Cycling Functions of Hydrothermarchaeota in Hydrothermal Sediment.</title>
        <authorList>
            <person name="Zhou Z."/>
            <person name="Liu Y."/>
            <person name="Xu W."/>
            <person name="Pan J."/>
            <person name="Luo Z.H."/>
            <person name="Li M."/>
        </authorList>
    </citation>
    <scope>NUCLEOTIDE SEQUENCE</scope>
    <source>
        <strain evidence="12">HyVt-388</strain>
    </source>
</reference>
<dbReference type="InterPro" id="IPR005846">
    <property type="entry name" value="A-D-PHexomutase_a/b/a-III"/>
</dbReference>
<dbReference type="PANTHER" id="PTHR43771:SF2">
    <property type="entry name" value="PHOSPHOMANNOMUTASE_PHOSPHOGLUCOMUTASE"/>
    <property type="match status" value="1"/>
</dbReference>
<dbReference type="AlphaFoldDB" id="A0A9C9ENY9"/>
<dbReference type="Proteomes" id="UP000885826">
    <property type="component" value="Unassembled WGS sequence"/>
</dbReference>
<dbReference type="Pfam" id="PF00408">
    <property type="entry name" value="PGM_PMM_IV"/>
    <property type="match status" value="1"/>
</dbReference>
<dbReference type="InterPro" id="IPR005843">
    <property type="entry name" value="A-D-PHexomutase_C"/>
</dbReference>
<evidence type="ECO:0000256" key="4">
    <source>
        <dbReference type="ARBA" id="ARBA00022723"/>
    </source>
</evidence>
<dbReference type="PRINTS" id="PR00509">
    <property type="entry name" value="PGMPMM"/>
</dbReference>
<keyword evidence="4 7" id="KW-0479">Metal-binding</keyword>
<dbReference type="Pfam" id="PF02879">
    <property type="entry name" value="PGM_PMM_II"/>
    <property type="match status" value="1"/>
</dbReference>
<dbReference type="CDD" id="cd03089">
    <property type="entry name" value="PMM_PGM"/>
    <property type="match status" value="1"/>
</dbReference>
<dbReference type="GO" id="GO:0016868">
    <property type="term" value="F:intramolecular phosphotransferase activity"/>
    <property type="evidence" value="ECO:0007669"/>
    <property type="project" value="InterPro"/>
</dbReference>
<feature type="domain" description="Alpha-D-phosphohexomutase alpha/beta/alpha" evidence="10">
    <location>
        <begin position="151"/>
        <end position="248"/>
    </location>
</feature>
<protein>
    <submittedName>
        <fullName evidence="12">Phosphomannomutase/phosphoglucomutase</fullName>
    </submittedName>
</protein>
<evidence type="ECO:0000256" key="3">
    <source>
        <dbReference type="ARBA" id="ARBA00022553"/>
    </source>
</evidence>
<dbReference type="GO" id="GO:0000287">
    <property type="term" value="F:magnesium ion binding"/>
    <property type="evidence" value="ECO:0007669"/>
    <property type="project" value="InterPro"/>
</dbReference>
<dbReference type="Gene3D" id="3.30.310.50">
    <property type="entry name" value="Alpha-D-phosphohexomutase, C-terminal domain"/>
    <property type="match status" value="1"/>
</dbReference>
<dbReference type="InterPro" id="IPR005844">
    <property type="entry name" value="A-D-PHexomutase_a/b/a-I"/>
</dbReference>
<feature type="domain" description="Alpha-D-phosphohexomutase alpha/beta/alpha" evidence="11">
    <location>
        <begin position="252"/>
        <end position="361"/>
    </location>
</feature>
<dbReference type="SUPFAM" id="SSF55957">
    <property type="entry name" value="Phosphoglucomutase, C-terminal domain"/>
    <property type="match status" value="1"/>
</dbReference>
<dbReference type="EMBL" id="DRIG01000095">
    <property type="protein sequence ID" value="HEC79322.1"/>
    <property type="molecule type" value="Genomic_DNA"/>
</dbReference>
<dbReference type="InterPro" id="IPR016066">
    <property type="entry name" value="A-D-PHexomutase_CS"/>
</dbReference>
<evidence type="ECO:0000256" key="1">
    <source>
        <dbReference type="ARBA" id="ARBA00001946"/>
    </source>
</evidence>
<keyword evidence="3" id="KW-0597">Phosphoprotein</keyword>
<accession>A0A9C9ENY9</accession>
<dbReference type="SUPFAM" id="SSF53738">
    <property type="entry name" value="Phosphoglucomutase, first 3 domains"/>
    <property type="match status" value="3"/>
</dbReference>
<dbReference type="InterPro" id="IPR005841">
    <property type="entry name" value="Alpha-D-phosphohexomutase_SF"/>
</dbReference>
<evidence type="ECO:0000313" key="12">
    <source>
        <dbReference type="EMBL" id="HEC79322.1"/>
    </source>
</evidence>
<comment type="similarity">
    <text evidence="2 7">Belongs to the phosphohexose mutase family.</text>
</comment>
<dbReference type="GO" id="GO:0005975">
    <property type="term" value="P:carbohydrate metabolic process"/>
    <property type="evidence" value="ECO:0007669"/>
    <property type="project" value="InterPro"/>
</dbReference>